<dbReference type="SUPFAM" id="SSF46785">
    <property type="entry name" value="Winged helix' DNA-binding domain"/>
    <property type="match status" value="1"/>
</dbReference>
<dbReference type="Proteomes" id="UP000254508">
    <property type="component" value="Chromosome"/>
</dbReference>
<dbReference type="PROSITE" id="PS50931">
    <property type="entry name" value="HTH_LYSR"/>
    <property type="match status" value="1"/>
</dbReference>
<evidence type="ECO:0000256" key="4">
    <source>
        <dbReference type="ARBA" id="ARBA00023163"/>
    </source>
</evidence>
<dbReference type="GO" id="GO:0003700">
    <property type="term" value="F:DNA-binding transcription factor activity"/>
    <property type="evidence" value="ECO:0007669"/>
    <property type="project" value="InterPro"/>
</dbReference>
<evidence type="ECO:0000313" key="6">
    <source>
        <dbReference type="EMBL" id="AXK41021.1"/>
    </source>
</evidence>
<dbReference type="OrthoDB" id="9787460at2"/>
<organism evidence="6 7">
    <name type="scientific">Erythrobacter aureus</name>
    <dbReference type="NCBI Taxonomy" id="2182384"/>
    <lineage>
        <taxon>Bacteria</taxon>
        <taxon>Pseudomonadati</taxon>
        <taxon>Pseudomonadota</taxon>
        <taxon>Alphaproteobacteria</taxon>
        <taxon>Sphingomonadales</taxon>
        <taxon>Erythrobacteraceae</taxon>
        <taxon>Erythrobacter/Porphyrobacter group</taxon>
        <taxon>Erythrobacter</taxon>
    </lineage>
</organism>
<dbReference type="InterPro" id="IPR058163">
    <property type="entry name" value="LysR-type_TF_proteobact-type"/>
</dbReference>
<keyword evidence="7" id="KW-1185">Reference proteome</keyword>
<dbReference type="GO" id="GO:0043565">
    <property type="term" value="F:sequence-specific DNA binding"/>
    <property type="evidence" value="ECO:0007669"/>
    <property type="project" value="TreeGrafter"/>
</dbReference>
<evidence type="ECO:0000256" key="2">
    <source>
        <dbReference type="ARBA" id="ARBA00023015"/>
    </source>
</evidence>
<dbReference type="InterPro" id="IPR000847">
    <property type="entry name" value="LysR_HTH_N"/>
</dbReference>
<dbReference type="GO" id="GO:0006351">
    <property type="term" value="P:DNA-templated transcription"/>
    <property type="evidence" value="ECO:0007669"/>
    <property type="project" value="TreeGrafter"/>
</dbReference>
<accession>A0A345YAR9</accession>
<dbReference type="AlphaFoldDB" id="A0A345YAR9"/>
<dbReference type="EMBL" id="CP031357">
    <property type="protein sequence ID" value="AXK41021.1"/>
    <property type="molecule type" value="Genomic_DNA"/>
</dbReference>
<dbReference type="Pfam" id="PF00126">
    <property type="entry name" value="HTH_1"/>
    <property type="match status" value="1"/>
</dbReference>
<evidence type="ECO:0000256" key="3">
    <source>
        <dbReference type="ARBA" id="ARBA00023125"/>
    </source>
</evidence>
<keyword evidence="2" id="KW-0805">Transcription regulation</keyword>
<protein>
    <submittedName>
        <fullName evidence="6">LysR family transcriptional regulator</fullName>
    </submittedName>
</protein>
<comment type="similarity">
    <text evidence="1">Belongs to the LysR transcriptional regulatory family.</text>
</comment>
<keyword evidence="3" id="KW-0238">DNA-binding</keyword>
<dbReference type="PANTHER" id="PTHR30537:SF3">
    <property type="entry name" value="TRANSCRIPTIONAL REGULATORY PROTEIN"/>
    <property type="match status" value="1"/>
</dbReference>
<keyword evidence="4" id="KW-0804">Transcription</keyword>
<feature type="domain" description="HTH lysR-type" evidence="5">
    <location>
        <begin position="9"/>
        <end position="65"/>
    </location>
</feature>
<dbReference type="InterPro" id="IPR005119">
    <property type="entry name" value="LysR_subst-bd"/>
</dbReference>
<evidence type="ECO:0000313" key="7">
    <source>
        <dbReference type="Proteomes" id="UP000254508"/>
    </source>
</evidence>
<dbReference type="Pfam" id="PF03466">
    <property type="entry name" value="LysR_substrate"/>
    <property type="match status" value="1"/>
</dbReference>
<reference evidence="7" key="1">
    <citation type="submission" date="2018-07" db="EMBL/GenBank/DDBJ databases">
        <title>Genome sequence of Erythrobacter strain YH-07, an antagonistic bacterium isolated from Yellow Sea.</title>
        <authorList>
            <person name="Tang T."/>
            <person name="Liu Q."/>
            <person name="Sun X."/>
        </authorList>
    </citation>
    <scope>NUCLEOTIDE SEQUENCE [LARGE SCALE GENOMIC DNA]</scope>
    <source>
        <strain evidence="7">YH-07</strain>
    </source>
</reference>
<dbReference type="InterPro" id="IPR036388">
    <property type="entry name" value="WH-like_DNA-bd_sf"/>
</dbReference>
<dbReference type="Gene3D" id="1.10.10.10">
    <property type="entry name" value="Winged helix-like DNA-binding domain superfamily/Winged helix DNA-binding domain"/>
    <property type="match status" value="1"/>
</dbReference>
<gene>
    <name evidence="6" type="ORF">DVR09_00545</name>
</gene>
<evidence type="ECO:0000256" key="1">
    <source>
        <dbReference type="ARBA" id="ARBA00009437"/>
    </source>
</evidence>
<dbReference type="SUPFAM" id="SSF53850">
    <property type="entry name" value="Periplasmic binding protein-like II"/>
    <property type="match status" value="1"/>
</dbReference>
<dbReference type="InterPro" id="IPR036390">
    <property type="entry name" value="WH_DNA-bd_sf"/>
</dbReference>
<dbReference type="KEGG" id="err:DVR09_00545"/>
<proteinExistence type="inferred from homology"/>
<name>A0A345YAR9_9SPHN</name>
<evidence type="ECO:0000259" key="5">
    <source>
        <dbReference type="PROSITE" id="PS50931"/>
    </source>
</evidence>
<sequence>MWCKNEPMENWDDYRLLLALARSGSMRSAAEMLRTTHTTVSRRLAGLEARRGKLFDRAPGRYLPTPLGEQLVEIAERMEQLSFQAIRRQNAAGEAISGVVTLSLPEAIAQYLLLDDLFELAARHPAIDLRVDTTSRFVDLDKSEADIVVRGAQKPPDHLVGRRACALHVTYYADRTYLERTPQESLQWIAPLDPGMWPDWLDTSPFPHAPIGLRIADITARHRALCQGFGLGRGACFMADPEPNLVRLTEEKPVRQQDIWVLAHPDLRHTPRIRAVADFVYDALAAKADLVTGKRAPT</sequence>
<dbReference type="Gene3D" id="3.40.190.290">
    <property type="match status" value="1"/>
</dbReference>
<dbReference type="PANTHER" id="PTHR30537">
    <property type="entry name" value="HTH-TYPE TRANSCRIPTIONAL REGULATOR"/>
    <property type="match status" value="1"/>
</dbReference>